<evidence type="ECO:0000313" key="6">
    <source>
        <dbReference type="Proteomes" id="UP000276133"/>
    </source>
</evidence>
<protein>
    <submittedName>
        <fullName evidence="5">Receptor-type tyrosine-phosphatase N2</fullName>
        <ecNumber evidence="5">3.1.3.16</ecNumber>
        <ecNumber evidence="5">3.1.3.41</ecNumber>
        <ecNumber evidence="5">3.1.3.48</ecNumber>
    </submittedName>
</protein>
<feature type="signal peptide" evidence="3">
    <location>
        <begin position="1"/>
        <end position="20"/>
    </location>
</feature>
<dbReference type="PANTHER" id="PTHR46106">
    <property type="entry name" value="IA-2 PROTEIN TYROSINE PHOSPHATASE, ISOFORM C"/>
    <property type="match status" value="1"/>
</dbReference>
<dbReference type="GO" id="GO:0004725">
    <property type="term" value="F:protein tyrosine phosphatase activity"/>
    <property type="evidence" value="ECO:0007669"/>
    <property type="project" value="UniProtKB-EC"/>
</dbReference>
<dbReference type="InterPro" id="IPR000242">
    <property type="entry name" value="PTP_cat"/>
</dbReference>
<keyword evidence="5" id="KW-0675">Receptor</keyword>
<organism evidence="5 6">
    <name type="scientific">Brachionus plicatilis</name>
    <name type="common">Marine rotifer</name>
    <name type="synonym">Brachionus muelleri</name>
    <dbReference type="NCBI Taxonomy" id="10195"/>
    <lineage>
        <taxon>Eukaryota</taxon>
        <taxon>Metazoa</taxon>
        <taxon>Spiralia</taxon>
        <taxon>Gnathifera</taxon>
        <taxon>Rotifera</taxon>
        <taxon>Eurotatoria</taxon>
        <taxon>Monogononta</taxon>
        <taxon>Pseudotrocha</taxon>
        <taxon>Ploima</taxon>
        <taxon>Brachionidae</taxon>
        <taxon>Brachionus</taxon>
    </lineage>
</organism>
<keyword evidence="3" id="KW-0732">Signal</keyword>
<proteinExistence type="predicted"/>
<evidence type="ECO:0000313" key="5">
    <source>
        <dbReference type="EMBL" id="RNA08321.1"/>
    </source>
</evidence>
<feature type="region of interest" description="Disordered" evidence="1">
    <location>
        <begin position="516"/>
        <end position="537"/>
    </location>
</feature>
<dbReference type="PRINTS" id="PR00700">
    <property type="entry name" value="PRTYPHPHTASE"/>
</dbReference>
<name>A0A3M7QBF9_BRAPC</name>
<dbReference type="Pfam" id="PF00102">
    <property type="entry name" value="Y_phosphatase"/>
    <property type="match status" value="1"/>
</dbReference>
<dbReference type="GO" id="GO:0045202">
    <property type="term" value="C:synapse"/>
    <property type="evidence" value="ECO:0007669"/>
    <property type="project" value="TreeGrafter"/>
</dbReference>
<keyword evidence="2" id="KW-0472">Membrane</keyword>
<keyword evidence="6" id="KW-1185">Reference proteome</keyword>
<dbReference type="InterPro" id="IPR038112">
    <property type="entry name" value="Receptor_IA-2_ectodomain_sf"/>
</dbReference>
<dbReference type="EMBL" id="REGN01006777">
    <property type="protein sequence ID" value="RNA08321.1"/>
    <property type="molecule type" value="Genomic_DNA"/>
</dbReference>
<dbReference type="InterPro" id="IPR029021">
    <property type="entry name" value="Prot-tyrosine_phosphatase-like"/>
</dbReference>
<dbReference type="AlphaFoldDB" id="A0A3M7QBF9"/>
<dbReference type="Gene3D" id="3.90.190.10">
    <property type="entry name" value="Protein tyrosine phosphatase superfamily"/>
    <property type="match status" value="1"/>
</dbReference>
<dbReference type="SUPFAM" id="SSF52799">
    <property type="entry name" value="(Phosphotyrosine protein) phosphatases II"/>
    <property type="match status" value="1"/>
</dbReference>
<dbReference type="GO" id="GO:0004722">
    <property type="term" value="F:protein serine/threonine phosphatase activity"/>
    <property type="evidence" value="ECO:0007669"/>
    <property type="project" value="UniProtKB-EC"/>
</dbReference>
<dbReference type="PANTHER" id="PTHR46106:SF4">
    <property type="entry name" value="IA-2 PROTEIN TYROSINE PHOSPHATASE, ISOFORM C"/>
    <property type="match status" value="1"/>
</dbReference>
<evidence type="ECO:0000256" key="3">
    <source>
        <dbReference type="SAM" id="SignalP"/>
    </source>
</evidence>
<evidence type="ECO:0000256" key="2">
    <source>
        <dbReference type="SAM" id="Phobius"/>
    </source>
</evidence>
<comment type="caution">
    <text evidence="5">The sequence shown here is derived from an EMBL/GenBank/DDBJ whole genome shotgun (WGS) entry which is preliminary data.</text>
</comment>
<dbReference type="SMART" id="SM00194">
    <property type="entry name" value="PTPc"/>
    <property type="match status" value="1"/>
</dbReference>
<keyword evidence="2" id="KW-1133">Transmembrane helix</keyword>
<dbReference type="EC" id="3.1.3.41" evidence="5"/>
<feature type="domain" description="Tyrosine-protein phosphatase" evidence="4">
    <location>
        <begin position="567"/>
        <end position="751"/>
    </location>
</feature>
<gene>
    <name evidence="5" type="ORF">BpHYR1_003123</name>
</gene>
<dbReference type="InterPro" id="IPR033522">
    <property type="entry name" value="IA-2/IA-2_beta"/>
</dbReference>
<evidence type="ECO:0000256" key="1">
    <source>
        <dbReference type="SAM" id="MobiDB-lite"/>
    </source>
</evidence>
<dbReference type="OrthoDB" id="9880441at2759"/>
<sequence>MNSILTLIIIINQLIFPSTALNQIGCLINEDYCEPYEFCLNDSLLGICVSMDTSPKSLRSEEEIDTPLLNTPIRIHKYSQELDDYLDDYWQKRAVDSMEEDRMLMQDPLSLFINLSKRPTIISYPEDEEEQYEYDYDQEPASIEHLLRLLASKQDYSSDQDYGYDQTLSLQKRDLSDYESMLEQMSYESKEREPRLIRWLYFNRLSGVPGQEEYEREPEMTSRLKSILKENLMIEQIFNGLIQTTSQQAQIDMAKHEKTVSENEVAKEEAAKDMVKEKAKLFSANDMDLYADNGQYDIIDASFIFIELDKKINESEAQKFVEEMARITSSQEDSLTDIKIDDKLLVFKVQAPTDPDQLLTKIVKHRLDLGEKSGVKIVSCGLGKQNHRYVVEGKHPLHLDTRGHSFAILTSIVCALTAAILVMLAAIFCYKRKEYLTQKLIADVGYSKSDDAEQLVEAEKRRPCCSLLSMFKWKPKSSDSAAKEPLPRQDYQELCRQRMHNKNPVCTTMNESASQISMNSPNFKSESSRSSTSSWSEEPLSSFNIDITTGHVILSYMEQHLNDKNRLNKDWDYLSSYTAEPNKTEAGTIADNMTKNRYSNILPYDHTRVKLMDNKENDYINANFIIDDDPKNAAYIATQGPLIHTSGDFWQMVWEQKSVVIVSLCRTVEYGSLKCNQYWPSNGYEVFDKFEIHLVSEHVWCEDYLVRNFFLKNLDNNQTRTITQFHFLTWPENGTPQSIKSLLDFRRFVLI</sequence>
<feature type="transmembrane region" description="Helical" evidence="2">
    <location>
        <begin position="406"/>
        <end position="430"/>
    </location>
</feature>
<dbReference type="EC" id="3.1.3.48" evidence="5"/>
<keyword evidence="5" id="KW-0378">Hydrolase</keyword>
<evidence type="ECO:0000259" key="4">
    <source>
        <dbReference type="PROSITE" id="PS50055"/>
    </source>
</evidence>
<feature type="chain" id="PRO_5018229719" evidence="3">
    <location>
        <begin position="21"/>
        <end position="751"/>
    </location>
</feature>
<dbReference type="GO" id="GO:0030141">
    <property type="term" value="C:secretory granule"/>
    <property type="evidence" value="ECO:0007669"/>
    <property type="project" value="InterPro"/>
</dbReference>
<dbReference type="Gene3D" id="3.30.70.2470">
    <property type="entry name" value="Protein-tyrosine phosphatase receptor IA-2 ectodomain"/>
    <property type="match status" value="1"/>
</dbReference>
<keyword evidence="2" id="KW-0812">Transmembrane</keyword>
<feature type="compositionally biased region" description="Low complexity" evidence="1">
    <location>
        <begin position="528"/>
        <end position="537"/>
    </location>
</feature>
<dbReference type="PROSITE" id="PS50055">
    <property type="entry name" value="TYR_PHOSPHATASE_PTP"/>
    <property type="match status" value="1"/>
</dbReference>
<dbReference type="EC" id="3.1.3.16" evidence="5"/>
<accession>A0A3M7QBF9</accession>
<dbReference type="STRING" id="10195.A0A3M7QBF9"/>
<reference evidence="5 6" key="1">
    <citation type="journal article" date="2018" name="Sci. Rep.">
        <title>Genomic signatures of local adaptation to the degree of environmental predictability in rotifers.</title>
        <authorList>
            <person name="Franch-Gras L."/>
            <person name="Hahn C."/>
            <person name="Garcia-Roger E.M."/>
            <person name="Carmona M.J."/>
            <person name="Serra M."/>
            <person name="Gomez A."/>
        </authorList>
    </citation>
    <scope>NUCLEOTIDE SEQUENCE [LARGE SCALE GENOMIC DNA]</scope>
    <source>
        <strain evidence="5">HYR1</strain>
    </source>
</reference>
<dbReference type="GO" id="GO:0051046">
    <property type="term" value="P:regulation of secretion"/>
    <property type="evidence" value="ECO:0007669"/>
    <property type="project" value="TreeGrafter"/>
</dbReference>
<dbReference type="Proteomes" id="UP000276133">
    <property type="component" value="Unassembled WGS sequence"/>
</dbReference>